<dbReference type="Proteomes" id="UP000007590">
    <property type="component" value="Chromosome"/>
</dbReference>
<feature type="domain" description="Ig-like" evidence="2">
    <location>
        <begin position="1985"/>
        <end position="2069"/>
    </location>
</feature>
<dbReference type="Pfam" id="PF26628">
    <property type="entry name" value="DUF8202"/>
    <property type="match status" value="3"/>
</dbReference>
<protein>
    <recommendedName>
        <fullName evidence="2">Ig-like domain-containing protein</fullName>
    </recommendedName>
</protein>
<dbReference type="InterPro" id="IPR058515">
    <property type="entry name" value="DUF8202"/>
</dbReference>
<gene>
    <name evidence="3" type="ordered locus">Solca_0601</name>
</gene>
<organism evidence="3 4">
    <name type="scientific">Solitalea canadensis (strain ATCC 29591 / DSM 3403 / JCM 21819 / LMG 8368 / NBRC 15130 / NCIMB 12057 / USAM 9D)</name>
    <name type="common">Flexibacter canadensis</name>
    <dbReference type="NCBI Taxonomy" id="929556"/>
    <lineage>
        <taxon>Bacteria</taxon>
        <taxon>Pseudomonadati</taxon>
        <taxon>Bacteroidota</taxon>
        <taxon>Sphingobacteriia</taxon>
        <taxon>Sphingobacteriales</taxon>
        <taxon>Sphingobacteriaceae</taxon>
        <taxon>Solitalea</taxon>
    </lineage>
</organism>
<dbReference type="InterPro" id="IPR044023">
    <property type="entry name" value="Ig_7"/>
</dbReference>
<dbReference type="Pfam" id="PF01345">
    <property type="entry name" value="DUF11"/>
    <property type="match status" value="2"/>
</dbReference>
<feature type="domain" description="Ig-like" evidence="2">
    <location>
        <begin position="5021"/>
        <end position="5104"/>
    </location>
</feature>
<dbReference type="InterPro" id="IPR036179">
    <property type="entry name" value="Ig-like_dom_sf"/>
</dbReference>
<dbReference type="InterPro" id="IPR007110">
    <property type="entry name" value="Ig-like_dom"/>
</dbReference>
<dbReference type="Gene3D" id="2.60.40.10">
    <property type="entry name" value="Immunoglobulins"/>
    <property type="match status" value="2"/>
</dbReference>
<dbReference type="InterPro" id="IPR003599">
    <property type="entry name" value="Ig_sub"/>
</dbReference>
<dbReference type="OrthoDB" id="1236981at2"/>
<dbReference type="RefSeq" id="WP_014678959.1">
    <property type="nucleotide sequence ID" value="NC_017770.1"/>
</dbReference>
<dbReference type="InterPro" id="IPR047589">
    <property type="entry name" value="DUF11_rpt"/>
</dbReference>
<dbReference type="NCBIfam" id="TIGR01451">
    <property type="entry name" value="B_ant_repeat"/>
    <property type="match status" value="2"/>
</dbReference>
<evidence type="ECO:0000313" key="4">
    <source>
        <dbReference type="Proteomes" id="UP000007590"/>
    </source>
</evidence>
<keyword evidence="1" id="KW-0732">Signal</keyword>
<dbReference type="PANTHER" id="PTHR46013:SF4">
    <property type="entry name" value="B-CELL RECEPTOR CD22-RELATED"/>
    <property type="match status" value="1"/>
</dbReference>
<dbReference type="STRING" id="929556.Solca_0601"/>
<feature type="signal peptide" evidence="1">
    <location>
        <begin position="1"/>
        <end position="24"/>
    </location>
</feature>
<dbReference type="NCBIfam" id="TIGR04131">
    <property type="entry name" value="Bac_Flav_CTERM"/>
    <property type="match status" value="1"/>
</dbReference>
<evidence type="ECO:0000313" key="3">
    <source>
        <dbReference type="EMBL" id="AFD05731.1"/>
    </source>
</evidence>
<feature type="chain" id="PRO_5003613249" description="Ig-like domain-containing protein" evidence="1">
    <location>
        <begin position="25"/>
        <end position="5458"/>
    </location>
</feature>
<dbReference type="SMART" id="SM00409">
    <property type="entry name" value="IG"/>
    <property type="match status" value="11"/>
</dbReference>
<dbReference type="eggNOG" id="COG1361">
    <property type="taxonomic scope" value="Bacteria"/>
</dbReference>
<evidence type="ECO:0000256" key="1">
    <source>
        <dbReference type="SAM" id="SignalP"/>
    </source>
</evidence>
<dbReference type="eggNOG" id="COG3291">
    <property type="taxonomic scope" value="Bacteria"/>
</dbReference>
<evidence type="ECO:0000259" key="2">
    <source>
        <dbReference type="PROSITE" id="PS50835"/>
    </source>
</evidence>
<dbReference type="InterPro" id="IPR026341">
    <property type="entry name" value="T9SS_type_B"/>
</dbReference>
<dbReference type="KEGG" id="scn:Solca_0601"/>
<dbReference type="Pfam" id="PF19081">
    <property type="entry name" value="Ig_7"/>
    <property type="match status" value="35"/>
</dbReference>
<dbReference type="InterPro" id="IPR013783">
    <property type="entry name" value="Ig-like_fold"/>
</dbReference>
<reference evidence="3" key="1">
    <citation type="submission" date="2012-02" db="EMBL/GenBank/DDBJ databases">
        <title>The complete genome of Solitalea canadensis DSM 3403.</title>
        <authorList>
            <consortium name="US DOE Joint Genome Institute (JGI-PGF)"/>
            <person name="Lucas S."/>
            <person name="Copeland A."/>
            <person name="Lapidus A."/>
            <person name="Glavina del Rio T."/>
            <person name="Dalin E."/>
            <person name="Tice H."/>
            <person name="Bruce D."/>
            <person name="Goodwin L."/>
            <person name="Pitluck S."/>
            <person name="Peters L."/>
            <person name="Ovchinnikova G."/>
            <person name="Lu M."/>
            <person name="Kyrpides N."/>
            <person name="Mavromatis K."/>
            <person name="Ivanova N."/>
            <person name="Brettin T."/>
            <person name="Detter J.C."/>
            <person name="Han C."/>
            <person name="Larimer F."/>
            <person name="Land M."/>
            <person name="Hauser L."/>
            <person name="Markowitz V."/>
            <person name="Cheng J.-F."/>
            <person name="Hugenholtz P."/>
            <person name="Woyke T."/>
            <person name="Wu D."/>
            <person name="Spring S."/>
            <person name="Schroeder M."/>
            <person name="Kopitz M."/>
            <person name="Brambilla E."/>
            <person name="Klenk H.-P."/>
            <person name="Eisen J.A."/>
        </authorList>
    </citation>
    <scope>NUCLEOTIDE SEQUENCE</scope>
    <source>
        <strain evidence="3">DSM 3403</strain>
    </source>
</reference>
<dbReference type="SUPFAM" id="SSF48726">
    <property type="entry name" value="Immunoglobulin"/>
    <property type="match status" value="1"/>
</dbReference>
<name>H8KP94_SOLCM</name>
<sequence length="5458" mass="569570">MLSKRNLLRCIFLFGSICLQNAYAQSPGGVSPGLALWLDANNGTATSGSNLDGWTDRTAINTFTVSSTKPQFNLNAINFNPSVSFANSGINTALPNSYISGNNEITYTDAYAVFKWTTSTNGVLLGSTSRYVNYGRGIFGANRSGQYAGNGTTSTYSSFPFTDITSFHIVNLDQSPGPPVNMVGRLDGKNQSITTTGTDFTSFLFTPMIGGSNNGGGGGWFFFQGQVAEIIVYNQSTQGSRNKIESYLAIKYGIHKAGNYVSSDNTVVWDSTANAIYHHDVFGIGRDDTSGLQQVQSNSVNTGSGTGAGQNARGNIVISSPSAMGNNSYLLIGHDLNNLNAVATNVPVGINTRLNRLWKAQMTGTVGTVEMKFDASGLAFIANRQLNFKLLIDNDGDGNFATGTIQEIVASGLTGSVIQFKGVAIPNGAVFTFGSSNIAPGGVTQGLTLWLDSQNGAVFTGTDLTGWRDKTNVNTFTVTAGTPGFNLNAINFNSAVSFANTDSSTVLPSTYLSGNSTITYADAYAVFKWDAIENGTIVGGIVPGENYGRGIFLGDRDDMYAGMGKYEYHSRFSFNDTSGYHMVNLDQSPGIPVYMIGRLDGVNQSVTPGDADFDFTSFDFTPMIGGTNNNGNYLGWYPFQGKVAEIIIYNQTTEGKRNNIESYLALKYGIHKVGNYVSSGNTVIWDSTLNAAYHHDVFGIGQDDISGLLQISSNSMNTGSGNGKGKNGMGNMVISSPSAIANGTFLLIGHNTNDLSEISTPFLGGTLKRLNRVWKVQRTGNPGTVTLTLNMSGLTVAGRKQSDYVLVVDPTGSGLFTGTNVIQYSAQSLVSDVLSFANVNLPNNAVFTLKTGPLVNGIAPEGRLWFRADNGLVTTGSNVTTWIDVLNNQNAGQANTTAQPTFTTNSLNYNPGVSFTNVQWLSSPNLNVNQISSPDNTTIYAIGLKASAANGVLMGWAGLSAKVDIESFGGFIQKDNANDTFIRNDAISTVNVPDISVLRGSLAENNRRGYRNGALINNYSGNGGSISTAIQTPVFLGRLNVSTDPFAGNIAEVMTFGAAHSDTERGVVESYLAVKYGITLSHNYTKSDGVVTYTLTGNYIKDIIGLGREDSITLNQKQSHTPSDSLRVYLSTLAESNSVNSGTVTATGQYLITGHDGTLLHHPSINYNEQPATVIARIQREWKVQNTGFSSTYSFDIKLDAAAATPVTASHLRLLVDDDGDFTNATVLASGESGITISYSGTTVTVAGITATVIPLSSVRYITIGSANCATPLGLPSPQITANNLAAVCPGSTVDLNSAVSTTSNVPAGVLPTFWLDAGAATQPIADPSNVMITNSTTFYAKLTNPNSSCFAIASFNVPVNALPTLIINQVAVSCGAASDLPYVDLTDPGVTTGSSSGIFTYWRDAAASFALDDPRHVTTAGTYYIKLTDNSSCSVIMPYVINVNSLLKPTLIITDPVPICQGLTFDLTAASITTGSTAGVQLSYLQSDQTTPVVNPAAVGAAGTYYIQALDATGNGCTVTKPVTLMFKPRPTAADINAGDSLVYEGCEGENVTMYVEASAITDPVFKWYNDAQLTSPINDVVGDGESYVTTIPQGQTERVFYVTVQNGSFCENNAGTAAVITLRTLPNASATTIQSADTSICKGQAVTLLVSAPTVINPQFAWYDNPDLSGTPVSSSGTYTTPALSSTQQYYVIVSGTNFCTNNAASAKTITVTVKRNATAANIDVSGVNICSGSAVTLTATTSISNPVITWYSDAALTTSVGTGASFNTGNLTNSATYYVTVSGTDVCENEPGSAEIVIVNVKPVATATDIIVSDAETCIGQSTNLSASSSLSNTTFNWYSDSNLTTLVATGASVNIPPVTESTTLYVTVSNAAVCQNLPATGKPVVITLNRNATTADIESSDPTICRGTATNLTVTSSVTNPVFHWYTNSTRNTLLATGDEFTTPVLWSTQTYFVTVSGDGVCEGPPMAVEAGKLVTVTVNPRVEAAGITAINQSVCEGSSATLTATVSGIANPVFKWYADAGLTQYLSTGADYITPSLNSPRIYYVTVTGTGMCENAPDSAKAVTVTILRNATAADVSVNVPRTCNGTTATLTASSTTISGATFNWYADPGLTTLVGSGTTFITPVLSTTITYYVTASNSTVCANKPNNARVVTVNVLPRYTAVTFTLDNAPLCSGNEAIITALTPGVINPLVKWYADQSLTQLLATGVTYKSLPLALSATFYAVVSGDNYCEPTIPFTVNVAVSPLATAADWSVVSNPPACYGSSATVSLASSTISDPVFKWYSDAGYLSLIHTGATFTTPPLTSNTNYYITVASASGAKCENQDGTQFVTVIVNPLSTAADIITQSNSTCVGGTARLSASLNPASTIVNPVFKWYTHSGNTLVNTGPDFTPPIQTIAGSFVSYKVTVSGDNRCENINSYALASLNTRKYTDSTDINVSNQVICSGTNATLTISTPAITGSANQIKIYNDEALTNLLSEQHGLGATYTITFATPVLTSSTNYYITALSNTDCENLPGTAKKVTVVVNPLPNLAINTITPTCDPYNDDGVYTDLTNAAITVGSGAGTFTYWADASATVLLPNPQKVYAGNTYYIKLTDVNGCSVVKPYVFNTVDKPILTITNPVPVCEGTQVDLTLPSITAGSSPGITLSYYTDIAATAAVADPQHISVSGTYYISAVHSSGGCNRIKEVNVVIYPKGKASDITATNTTICNGQIAILTATATAFPSAIINWYSDASLNTLVASGNSYTTPALTSTTNYYLTVSSGDELCPNDPAEAKIVTVNVSRIATPADIDVTVTPTCSGSTTELTAISGITDAQYTWYSDSALTTAVGTGASFRTPALTSSVNYYVTVSGVGVCANSAATAKAVTVTVLPKATANDINASPTVTCNGNTAALEAWTTTVVGPVFKWYSDASLTNLVFTGGEFTTPVLSANTTYYVTVSGNGICENEAAGAKSVLVTVNRNSTAADIESSDETICSGYSAELRVSSSVGSPIFKWYADATLNTLLFTGENFTTPPLTSTTSYFVTVSGDGVCEGPGGEVSTGKQITVTVLPKAGASDLTVTGDNICENEQATLTAITSLTNPVIKWYADAGLTRFLASGTTYTPAGLSQTTSFYATVQGDGVCESEPTGAKQATVIVSRHAVANDIQGSGAEICAGGSVQLQVSTSLTNPQFSWFDNAALTGVPITTGNVFNTPALSATTTYYVAVAGDGVCLNRSDEGKALTVKVNRLATASDVSVTGISELCSGSTTTLTANSTTVSNPIFSWYDTADLSGNALYIGSSYTTLPLSSDKTYYVTVTGTGVCANQSVSAKSISIKVNRYATEIDITTNDVQICSNEVANLQASSTIDNPVFKWYDKANLSGVPLATGSNFITPTLSVSKIYYVSVSGVGVCGNQPNNGKAVLVSVSRRATVNDIQAEHDSTCYNSGATLIASSISVANAQFKWYTNPDLTGTPLATGATYTTPNLTQTTTYYVSVSGNGVCENLPQAAKPVTLTVIRNATATDISTNNITVCSDEQAILTASSTTLTRAVFKWYNNADLQGTPLHIGTSFTTPPLTTTTSYYVSVIGDGACENLPGTGKQVTVTVQRYAENADIVGAGTTICSGSSASLTVTSGSLSAPQFSWYDNAALTGVPLATGASFTTPILTTSTTYYVAATGIGVCKNLAGNGHAVTVNVNRIATATDINALDKTICEGTQVMLTASSSSVINPVFSWYADAALTQLAGTGSSYTTLPLNATTSYYITITGNGVCSNTAASAKVVNVTVTRHATASDITISGTQQVCEGSSTTLTATSSVANAVFRWFDNAGLSGNPISTGAVFNTPMLSTTTTYYATVSGDGVCENLSGTAASIAVVVNRYATALDIAAEDKTLCSGQSINLSASTTTLTNPIFTWYDNAALSGTPVATTSSFTTPALTATTTYYVVVAGDGVCRNKAGTAKEVRVTVNRNAVIADVTSADVTVCNGASALLSAESTVAGAIFKWYAEPSLTNLLTIGDEFTTPPLSSTTTYYVTFSAAGVCESSGSAARPVTVTVNRNGTVADIFSSDPSICSGETTTLTASSSVVNPVFRWYTDASLTTLLTIGDRFTTPALTTSTTYFVTVTGDGVCEGPAGVVTTGKVVTVTVNRHAVNSDITINTPAAICEGTSITLNASTSTIANAVFNWYADAALTQFITSGSQFITPALLNNTTYYVTVTGNGVCENNTGTAASVSLTVNRKAVAADITAAGQTICSGATATLNATSSLTNPVFTWYSDAALTTVVATGVSFTTPALSQTTSYYVTVSGNGVCENEAGAARIITINVNNNATTADIQVDNITVCSGSSATLSASSTTISSPQFSWYSDAALTQLVNTGTDFTTPALTTTTNYFLTVSAAGICANGITDAKQVTVTVNPLADTISISVADQVVCQGSSAVLTASASSINNQEFNWYSDAALNTFISNGATFTTPALTVSSVYYVTVKGDNVCESRAKAVHVTVNRTAVASEITVPDQLICIGQSTTITASAPGVANPSFNWYSDAALTNLISTGVTLNTGTLITSTIYYITVSGDDVCANIAGNAKAVTIGVTPLPVITHLFVKAPTVICSGESTTLSVGVAEANPSFVWYSDAALTNQIGTGATFTTPVLTQTTTYYVTVAGPTICSGAVLTGFPVTVIVNPRPVAADITITDVSICKGTATQLTATSSTVPNPVFNWYADAGLINKIFTGATYTTPVLLQNITLYITVSGTDVCENLAADAKTVNVAVTPNATAADITISDVVICTGNGATLTAGSTINNPIFNWYSDASLTNLLADNTATFTTPVLTGTTTYYITVQGAGICENQAGAAKTVSVLVQPTVPSDAFVVNNETICSGNSAQLSASTSIVSNPVFNWYSDPALTNLLTTGTTFNTGNLSVATNYYVTVSGSNVCESTPDRAMVVTVTVNNPATAADIQITDAIVCSGAGTILTASSTLVNPVFTWYEDAALTTVLKTGDTFTVPGITQTTTYYITVSGDNVCANNPTNAKAVTVSVEQIPEVTITSVPLPENLFIGSSFTLTANVNGSYAGLEWYKDGMLIPGASNQATLTFANFQASDQGFYQVEVITANGCRSLNRERGLAVVLSPADFATWKLGTDSNADGVARENEELTYTIHVKNTGSRILKNIFITDPLPANTSYVSGGTFDGINISLTDTDLAIDEERTYTFVVRAADVLTGITSISNQATVTADGEDKLTSCSADVSIPTCKTEIPATVTVNDFSTWKLVTDASGDGKVQAGEELTYTIHVKNIGNVLISNITIMDSLPKHTTYVSGGSLAGSAVIFTDTDLAVDEERSYVLTVKASTVLNGVSVIINQATVNGNGKVHPTSCSSTSTNCTTDMVVDSNIAFVVPNVFTPNGDGINDVFKIEGLENYPGSKLLIFNRWGNEVYRSNNYQNDWDGSQLEEGVYFYILRLNSSDVAKNKFSGYIELIRAYK</sequence>
<keyword evidence="4" id="KW-1185">Reference proteome</keyword>
<dbReference type="EMBL" id="CP003349">
    <property type="protein sequence ID" value="AFD05731.1"/>
    <property type="molecule type" value="Genomic_DNA"/>
</dbReference>
<dbReference type="PANTHER" id="PTHR46013">
    <property type="entry name" value="VASCULAR CELL ADHESION MOLECULE 1"/>
    <property type="match status" value="1"/>
</dbReference>
<dbReference type="Pfam" id="PF13585">
    <property type="entry name" value="CHU_C"/>
    <property type="match status" value="1"/>
</dbReference>
<accession>H8KP94</accession>
<dbReference type="HOGENOM" id="CLU_223174_0_0_10"/>
<proteinExistence type="predicted"/>
<dbReference type="InterPro" id="IPR001434">
    <property type="entry name" value="OmcB-like_DUF11"/>
</dbReference>
<dbReference type="PROSITE" id="PS50835">
    <property type="entry name" value="IG_LIKE"/>
    <property type="match status" value="2"/>
</dbReference>